<dbReference type="SUPFAM" id="SSF55455">
    <property type="entry name" value="SRF-like"/>
    <property type="match status" value="1"/>
</dbReference>
<dbReference type="Pfam" id="PF00319">
    <property type="entry name" value="SRF-TF"/>
    <property type="match status" value="1"/>
</dbReference>
<evidence type="ECO:0000313" key="7">
    <source>
        <dbReference type="EMBL" id="KAL3750828.1"/>
    </source>
</evidence>
<organism evidence="7 8">
    <name type="scientific">Eucalyptus globulus</name>
    <name type="common">Tasmanian blue gum</name>
    <dbReference type="NCBI Taxonomy" id="34317"/>
    <lineage>
        <taxon>Eukaryota</taxon>
        <taxon>Viridiplantae</taxon>
        <taxon>Streptophyta</taxon>
        <taxon>Embryophyta</taxon>
        <taxon>Tracheophyta</taxon>
        <taxon>Spermatophyta</taxon>
        <taxon>Magnoliopsida</taxon>
        <taxon>eudicotyledons</taxon>
        <taxon>Gunneridae</taxon>
        <taxon>Pentapetalae</taxon>
        <taxon>rosids</taxon>
        <taxon>malvids</taxon>
        <taxon>Myrtales</taxon>
        <taxon>Myrtaceae</taxon>
        <taxon>Myrtoideae</taxon>
        <taxon>Eucalypteae</taxon>
        <taxon>Eucalyptus</taxon>
    </lineage>
</organism>
<dbReference type="AlphaFoldDB" id="A0ABD3LGD8"/>
<keyword evidence="5" id="KW-0539">Nucleus</keyword>
<protein>
    <recommendedName>
        <fullName evidence="6">MADS-box domain-containing protein</fullName>
    </recommendedName>
</protein>
<proteinExistence type="predicted"/>
<sequence>MENAKLNYLSLSLHCIQPLHSFSLSPSQNHSATAPLSMARRRQKVIKFVEDPKERSTTCCKRRNGLRKKTEEFHTLTHDPVALVTINPKGKCHYVCEPTIPVMTSTYRRLQDDVMRMEVCDSCMTKEDCDSWSRKCLAFLRFLHEKSKDLENYPAVKTGADDDFKILNGDEINSTEKNCETTPAFAAFNEERVDHDISLTSPADLAATGGEGSGMVSNPLCSDMKDTELLFACLNDYLKDPSIQTVLDLENNPSGNAGAGVGVGRDPEGLTSFDEFCNDHLEDITILPEVDGRRTLL</sequence>
<evidence type="ECO:0000256" key="4">
    <source>
        <dbReference type="ARBA" id="ARBA00023163"/>
    </source>
</evidence>
<dbReference type="InterPro" id="IPR036879">
    <property type="entry name" value="TF_MADSbox_sf"/>
</dbReference>
<evidence type="ECO:0000313" key="8">
    <source>
        <dbReference type="Proteomes" id="UP001634007"/>
    </source>
</evidence>
<accession>A0ABD3LGD8</accession>
<dbReference type="GO" id="GO:0003677">
    <property type="term" value="F:DNA binding"/>
    <property type="evidence" value="ECO:0007669"/>
    <property type="project" value="UniProtKB-KW"/>
</dbReference>
<dbReference type="GO" id="GO:0005634">
    <property type="term" value="C:nucleus"/>
    <property type="evidence" value="ECO:0007669"/>
    <property type="project" value="UniProtKB-SubCell"/>
</dbReference>
<evidence type="ECO:0000256" key="3">
    <source>
        <dbReference type="ARBA" id="ARBA00023125"/>
    </source>
</evidence>
<keyword evidence="3" id="KW-0238">DNA-binding</keyword>
<dbReference type="CDD" id="cd00120">
    <property type="entry name" value="MADS"/>
    <property type="match status" value="1"/>
</dbReference>
<gene>
    <name evidence="7" type="ORF">ACJRO7_011765</name>
</gene>
<dbReference type="PRINTS" id="PR00404">
    <property type="entry name" value="MADSDOMAIN"/>
</dbReference>
<dbReference type="SMART" id="SM00432">
    <property type="entry name" value="MADS"/>
    <property type="match status" value="1"/>
</dbReference>
<comment type="caution">
    <text evidence="7">The sequence shown here is derived from an EMBL/GenBank/DDBJ whole genome shotgun (WGS) entry which is preliminary data.</text>
</comment>
<evidence type="ECO:0000256" key="2">
    <source>
        <dbReference type="ARBA" id="ARBA00023015"/>
    </source>
</evidence>
<reference evidence="7 8" key="1">
    <citation type="submission" date="2024-11" db="EMBL/GenBank/DDBJ databases">
        <title>Chromosome-level genome assembly of Eucalyptus globulus Labill. provides insights into its genome evolution.</title>
        <authorList>
            <person name="Li X."/>
        </authorList>
    </citation>
    <scope>NUCLEOTIDE SEQUENCE [LARGE SCALE GENOMIC DNA]</scope>
    <source>
        <strain evidence="7">CL2024</strain>
        <tissue evidence="7">Fresh tender leaves</tissue>
    </source>
</reference>
<comment type="subcellular location">
    <subcellularLocation>
        <location evidence="1">Nucleus</location>
    </subcellularLocation>
</comment>
<keyword evidence="8" id="KW-1185">Reference proteome</keyword>
<keyword evidence="2" id="KW-0805">Transcription regulation</keyword>
<dbReference type="Proteomes" id="UP001634007">
    <property type="component" value="Unassembled WGS sequence"/>
</dbReference>
<evidence type="ECO:0000259" key="6">
    <source>
        <dbReference type="PROSITE" id="PS50066"/>
    </source>
</evidence>
<dbReference type="Gene3D" id="3.40.1810.10">
    <property type="entry name" value="Transcription factor, MADS-box"/>
    <property type="match status" value="1"/>
</dbReference>
<dbReference type="EMBL" id="JBJKBG010000002">
    <property type="protein sequence ID" value="KAL3750828.1"/>
    <property type="molecule type" value="Genomic_DNA"/>
</dbReference>
<dbReference type="PROSITE" id="PS50066">
    <property type="entry name" value="MADS_BOX_2"/>
    <property type="match status" value="1"/>
</dbReference>
<name>A0ABD3LGD8_EUCGL</name>
<feature type="domain" description="MADS-box" evidence="6">
    <location>
        <begin position="39"/>
        <end position="99"/>
    </location>
</feature>
<keyword evidence="4" id="KW-0804">Transcription</keyword>
<evidence type="ECO:0000256" key="1">
    <source>
        <dbReference type="ARBA" id="ARBA00004123"/>
    </source>
</evidence>
<evidence type="ECO:0000256" key="5">
    <source>
        <dbReference type="ARBA" id="ARBA00023242"/>
    </source>
</evidence>
<dbReference type="InterPro" id="IPR002100">
    <property type="entry name" value="TF_MADSbox"/>
</dbReference>